<dbReference type="PANTHER" id="PTHR15683">
    <property type="entry name" value="SCAFFOLD ATTACHMENT FACTOR B-RELATED"/>
    <property type="match status" value="1"/>
</dbReference>
<proteinExistence type="predicted"/>
<dbReference type="Gene3D" id="1.10.720.30">
    <property type="entry name" value="SAP domain"/>
    <property type="match status" value="1"/>
</dbReference>
<dbReference type="GO" id="GO:0006357">
    <property type="term" value="P:regulation of transcription by RNA polymerase II"/>
    <property type="evidence" value="ECO:0007669"/>
    <property type="project" value="TreeGrafter"/>
</dbReference>
<reference evidence="6" key="1">
    <citation type="submission" date="2022-12" db="EMBL/GenBank/DDBJ databases">
        <authorList>
            <person name="Alioto T."/>
            <person name="Alioto T."/>
            <person name="Gomez Garrido J."/>
        </authorList>
    </citation>
    <scope>NUCLEOTIDE SEQUENCE</scope>
</reference>
<evidence type="ECO:0000256" key="3">
    <source>
        <dbReference type="ARBA" id="ARBA00023242"/>
    </source>
</evidence>
<evidence type="ECO:0000259" key="5">
    <source>
        <dbReference type="PROSITE" id="PS50800"/>
    </source>
</evidence>
<dbReference type="AlphaFoldDB" id="A0AA35LM85"/>
<keyword evidence="2" id="KW-0694">RNA-binding</keyword>
<dbReference type="GO" id="GO:0005634">
    <property type="term" value="C:nucleus"/>
    <property type="evidence" value="ECO:0007669"/>
    <property type="project" value="UniProtKB-SubCell"/>
</dbReference>
<accession>A0AA35LM85</accession>
<evidence type="ECO:0000313" key="7">
    <source>
        <dbReference type="Proteomes" id="UP001178461"/>
    </source>
</evidence>
<evidence type="ECO:0000313" key="6">
    <source>
        <dbReference type="EMBL" id="CAI5798885.1"/>
    </source>
</evidence>
<feature type="region of interest" description="Disordered" evidence="4">
    <location>
        <begin position="248"/>
        <end position="310"/>
    </location>
</feature>
<dbReference type="FunFam" id="1.10.720.30:FF:000005">
    <property type="entry name" value="scaffold attachment factor B2 isoform X1"/>
    <property type="match status" value="1"/>
</dbReference>
<dbReference type="Proteomes" id="UP001178461">
    <property type="component" value="Chromosome 18"/>
</dbReference>
<dbReference type="InterPro" id="IPR036361">
    <property type="entry name" value="SAP_dom_sf"/>
</dbReference>
<dbReference type="GO" id="GO:0050684">
    <property type="term" value="P:regulation of mRNA processing"/>
    <property type="evidence" value="ECO:0007669"/>
    <property type="project" value="TreeGrafter"/>
</dbReference>
<dbReference type="Pfam" id="PF02037">
    <property type="entry name" value="SAP"/>
    <property type="match status" value="1"/>
</dbReference>
<feature type="region of interest" description="Disordered" evidence="4">
    <location>
        <begin position="31"/>
        <end position="57"/>
    </location>
</feature>
<dbReference type="SUPFAM" id="SSF68906">
    <property type="entry name" value="SAP domain"/>
    <property type="match status" value="1"/>
</dbReference>
<evidence type="ECO:0000256" key="1">
    <source>
        <dbReference type="ARBA" id="ARBA00004123"/>
    </source>
</evidence>
<gene>
    <name evidence="6" type="ORF">PODLI_1B020443</name>
</gene>
<organism evidence="6 7">
    <name type="scientific">Podarcis lilfordi</name>
    <name type="common">Lilford's wall lizard</name>
    <dbReference type="NCBI Taxonomy" id="74358"/>
    <lineage>
        <taxon>Eukaryota</taxon>
        <taxon>Metazoa</taxon>
        <taxon>Chordata</taxon>
        <taxon>Craniata</taxon>
        <taxon>Vertebrata</taxon>
        <taxon>Euteleostomi</taxon>
        <taxon>Lepidosauria</taxon>
        <taxon>Squamata</taxon>
        <taxon>Bifurcata</taxon>
        <taxon>Unidentata</taxon>
        <taxon>Episquamata</taxon>
        <taxon>Laterata</taxon>
        <taxon>Lacertibaenia</taxon>
        <taxon>Lacertidae</taxon>
        <taxon>Podarcis</taxon>
    </lineage>
</organism>
<sequence length="310" mass="32850">MAAAAAEGSDTSAAGGDDAAAALLLPSCPLSAGKAAGAASPAAGAASPAGSTRRLSDLRVIDLRAELKRRNLDTGGNKSVLLERLRSTIEEEGGNPDEIPVVAESPGKRTPKRTVKGRKPEEEGGEDNGLEENSRDEQEDIEASSDNIQDMDVMDISILDEAEIDNTSAVDCGDDYSSENLLDSDKDNIDAEMKELPEQLMESEENGEELDDLLDATSPGLTAVKDLGEQHSEPENEKMLDILGDTCKSEPLKEEAPEAEQAQEENISLPVKQEAQEEEDTLATAVAQSDEELLDTDSQSRPGCGQERGG</sequence>
<feature type="compositionally biased region" description="Basic and acidic residues" evidence="4">
    <location>
        <begin position="183"/>
        <end position="197"/>
    </location>
</feature>
<dbReference type="InterPro" id="IPR051738">
    <property type="entry name" value="SAF_Modulators"/>
</dbReference>
<evidence type="ECO:0000256" key="4">
    <source>
        <dbReference type="SAM" id="MobiDB-lite"/>
    </source>
</evidence>
<keyword evidence="3" id="KW-0539">Nucleus</keyword>
<comment type="subcellular location">
    <subcellularLocation>
        <location evidence="1">Nucleus</location>
    </subcellularLocation>
</comment>
<dbReference type="InterPro" id="IPR003034">
    <property type="entry name" value="SAP_dom"/>
</dbReference>
<dbReference type="GO" id="GO:0003723">
    <property type="term" value="F:RNA binding"/>
    <property type="evidence" value="ECO:0007669"/>
    <property type="project" value="UniProtKB-KW"/>
</dbReference>
<dbReference type="SMART" id="SM00513">
    <property type="entry name" value="SAP"/>
    <property type="match status" value="1"/>
</dbReference>
<dbReference type="GO" id="GO:0043565">
    <property type="term" value="F:sequence-specific DNA binding"/>
    <property type="evidence" value="ECO:0007669"/>
    <property type="project" value="TreeGrafter"/>
</dbReference>
<feature type="region of interest" description="Disordered" evidence="4">
    <location>
        <begin position="88"/>
        <end position="153"/>
    </location>
</feature>
<feature type="region of interest" description="Disordered" evidence="4">
    <location>
        <begin position="166"/>
        <end position="215"/>
    </location>
</feature>
<keyword evidence="7" id="KW-1185">Reference proteome</keyword>
<feature type="compositionally biased region" description="Low complexity" evidence="4">
    <location>
        <begin position="31"/>
        <end position="51"/>
    </location>
</feature>
<name>A0AA35LM85_9SAUR</name>
<dbReference type="EMBL" id="OX395144">
    <property type="protein sequence ID" value="CAI5798885.1"/>
    <property type="molecule type" value="Genomic_DNA"/>
</dbReference>
<protein>
    <recommendedName>
        <fullName evidence="5">SAP domain-containing protein</fullName>
    </recommendedName>
</protein>
<evidence type="ECO:0000256" key="2">
    <source>
        <dbReference type="ARBA" id="ARBA00022884"/>
    </source>
</evidence>
<dbReference type="PROSITE" id="PS50800">
    <property type="entry name" value="SAP"/>
    <property type="match status" value="1"/>
</dbReference>
<feature type="compositionally biased region" description="Acidic residues" evidence="4">
    <location>
        <begin position="201"/>
        <end position="214"/>
    </location>
</feature>
<dbReference type="PANTHER" id="PTHR15683:SF6">
    <property type="entry name" value="SCAFFOLD ATTACHMENT FACTOR B1"/>
    <property type="match status" value="1"/>
</dbReference>
<feature type="domain" description="SAP" evidence="5">
    <location>
        <begin position="55"/>
        <end position="89"/>
    </location>
</feature>